<dbReference type="AlphaFoldDB" id="A0A8K0HG12"/>
<feature type="region of interest" description="Disordered" evidence="1">
    <location>
        <begin position="1"/>
        <end position="56"/>
    </location>
</feature>
<proteinExistence type="predicted"/>
<keyword evidence="3" id="KW-1185">Reference proteome</keyword>
<protein>
    <submittedName>
        <fullName evidence="2">Uncharacterized protein</fullName>
    </submittedName>
</protein>
<gene>
    <name evidence="2" type="ORF">FNV43_RR07184</name>
</gene>
<name>A0A8K0HG12_9ROSA</name>
<evidence type="ECO:0000313" key="2">
    <source>
        <dbReference type="EMBL" id="KAF3451095.1"/>
    </source>
</evidence>
<comment type="caution">
    <text evidence="2">The sequence shown here is derived from an EMBL/GenBank/DDBJ whole genome shotgun (WGS) entry which is preliminary data.</text>
</comment>
<reference evidence="2" key="1">
    <citation type="submission" date="2020-03" db="EMBL/GenBank/DDBJ databases">
        <title>A high-quality chromosome-level genome assembly of a woody plant with both climbing and erect habits, Rhamnella rubrinervis.</title>
        <authorList>
            <person name="Lu Z."/>
            <person name="Yang Y."/>
            <person name="Zhu X."/>
            <person name="Sun Y."/>
        </authorList>
    </citation>
    <scope>NUCLEOTIDE SEQUENCE</scope>
    <source>
        <strain evidence="2">BYM</strain>
        <tissue evidence="2">Leaf</tissue>
    </source>
</reference>
<feature type="region of interest" description="Disordered" evidence="1">
    <location>
        <begin position="143"/>
        <end position="165"/>
    </location>
</feature>
<dbReference type="Proteomes" id="UP000796880">
    <property type="component" value="Unassembled WGS sequence"/>
</dbReference>
<feature type="region of interest" description="Disordered" evidence="1">
    <location>
        <begin position="88"/>
        <end position="124"/>
    </location>
</feature>
<dbReference type="PANTHER" id="PTHR36022:SF1">
    <property type="entry name" value="GPI-ANCHORED ADHESIN-LIKE PROTEIN"/>
    <property type="match status" value="1"/>
</dbReference>
<dbReference type="OrthoDB" id="1921902at2759"/>
<feature type="compositionally biased region" description="Low complexity" evidence="1">
    <location>
        <begin position="17"/>
        <end position="28"/>
    </location>
</feature>
<organism evidence="2 3">
    <name type="scientific">Rhamnella rubrinervis</name>
    <dbReference type="NCBI Taxonomy" id="2594499"/>
    <lineage>
        <taxon>Eukaryota</taxon>
        <taxon>Viridiplantae</taxon>
        <taxon>Streptophyta</taxon>
        <taxon>Embryophyta</taxon>
        <taxon>Tracheophyta</taxon>
        <taxon>Spermatophyta</taxon>
        <taxon>Magnoliopsida</taxon>
        <taxon>eudicotyledons</taxon>
        <taxon>Gunneridae</taxon>
        <taxon>Pentapetalae</taxon>
        <taxon>rosids</taxon>
        <taxon>fabids</taxon>
        <taxon>Rosales</taxon>
        <taxon>Rhamnaceae</taxon>
        <taxon>rhamnoid group</taxon>
        <taxon>Rhamneae</taxon>
        <taxon>Rhamnella</taxon>
    </lineage>
</organism>
<accession>A0A8K0HG12</accession>
<feature type="compositionally biased region" description="Polar residues" evidence="1">
    <location>
        <begin position="104"/>
        <end position="113"/>
    </location>
</feature>
<dbReference type="EMBL" id="VOIH02000003">
    <property type="protein sequence ID" value="KAF3451095.1"/>
    <property type="molecule type" value="Genomic_DNA"/>
</dbReference>
<evidence type="ECO:0000313" key="3">
    <source>
        <dbReference type="Proteomes" id="UP000796880"/>
    </source>
</evidence>
<sequence length="672" mass="73580">MNPPFSSKITTKPPPATTLAPVPVPSTAKIDRRRKKKKKEEEEQSHRNPLQNLNGIVTTTCTSSEASSVSIEAPRGCLRFFLSHAASSSLKTPVDRRRAHSKNPKSNPITRPSEPSKSKENNKGLLLENSISRKARLSKNSPSCLCQWQSGKKPSSKTAQKSKTYSVLNSNGNKLESGYEVKSLVRIVGDASELTELKSCGDDENFTPLNKISTGLRLDCTAEKAVEEKSNKSNSKTPPVQASVSPEIQCGSSMVSTTTPACYGAGHVVSGITDKRKCRPRGILAVGENDSGFGKGKALGSFDDDDLDDDAKGLVTSSDASMVPLPTEASMHWLLSPCKEDDEDYKEDSENSSCRFESLSGSVIPHSIFSPSSGHRFSSDVCDSTSITNCVRRRSTSGLHDFQEFLEPVHANVPVSSFCKDVMLEERLRYRYDLDGGNSPFSVDSLVSGNVVRTPQSDSSTDRHADLSWLSTEKNKTYQFYSELNSVTEVLHVPSLSHNGHASVKDQIDLSFPLDCLTTSCSSVDLTQFQPVLRDHGSWNSSSTLGNESQSQMRISWREGLISQIYEMDEFDCCRCLSDEEEDIFPSSNEQLKYCQNSNVKDNDQILTNESWSAKVLDNDVGICGKGKESFPPGRPHLSCPCAESISTDGGSLLASGDSDWTQCYKNDLFEV</sequence>
<evidence type="ECO:0000256" key="1">
    <source>
        <dbReference type="SAM" id="MobiDB-lite"/>
    </source>
</evidence>
<feature type="compositionally biased region" description="Polar residues" evidence="1">
    <location>
        <begin position="47"/>
        <end position="56"/>
    </location>
</feature>
<dbReference type="PANTHER" id="PTHR36022">
    <property type="entry name" value="GPI-ANCHORED ADHESIN-LIKE PROTEIN"/>
    <property type="match status" value="1"/>
</dbReference>